<reference evidence="1" key="1">
    <citation type="submission" date="2020-12" db="EMBL/GenBank/DDBJ databases">
        <authorList>
            <person name="Iha C."/>
        </authorList>
    </citation>
    <scope>NUCLEOTIDE SEQUENCE</scope>
</reference>
<dbReference type="AlphaFoldDB" id="A0A8S1IMD6"/>
<protein>
    <submittedName>
        <fullName evidence="1">Uncharacterized protein</fullName>
    </submittedName>
</protein>
<dbReference type="EMBL" id="CAJHUC010000444">
    <property type="protein sequence ID" value="CAD7696195.1"/>
    <property type="molecule type" value="Genomic_DNA"/>
</dbReference>
<name>A0A8S1IMD6_9CHLO</name>
<keyword evidence="2" id="KW-1185">Reference proteome</keyword>
<accession>A0A8S1IMD6</accession>
<proteinExistence type="predicted"/>
<dbReference type="InterPro" id="IPR044662">
    <property type="entry name" value="HS1/DABB1-like"/>
</dbReference>
<dbReference type="PANTHER" id="PTHR33178:SF10">
    <property type="entry name" value="STRESS-RESPONSE A_B BARREL DOMAIN-CONTAINING PROTEIN"/>
    <property type="match status" value="1"/>
</dbReference>
<comment type="caution">
    <text evidence="1">The sequence shown here is derived from an EMBL/GenBank/DDBJ whole genome shotgun (WGS) entry which is preliminary data.</text>
</comment>
<evidence type="ECO:0000313" key="2">
    <source>
        <dbReference type="Proteomes" id="UP000708148"/>
    </source>
</evidence>
<organism evidence="1 2">
    <name type="scientific">Ostreobium quekettii</name>
    <dbReference type="NCBI Taxonomy" id="121088"/>
    <lineage>
        <taxon>Eukaryota</taxon>
        <taxon>Viridiplantae</taxon>
        <taxon>Chlorophyta</taxon>
        <taxon>core chlorophytes</taxon>
        <taxon>Ulvophyceae</taxon>
        <taxon>TCBD clade</taxon>
        <taxon>Bryopsidales</taxon>
        <taxon>Ostreobineae</taxon>
        <taxon>Ostreobiaceae</taxon>
        <taxon>Ostreobium</taxon>
    </lineage>
</organism>
<dbReference type="PANTHER" id="PTHR33178">
    <property type="match status" value="1"/>
</dbReference>
<sequence length="353" mass="36277">MMASCLAGTCILTTSETGRICSASKRHNGPEDRAAVSQAGSCSGAPMNCRVPLASHGAAHANRRVLPLGMQARHLGGASFKPMAVCSVQNDGAGSGPRGPKLTVKVVEYFMLLEASPQCSEEELLAALGEMWTLQYLVPNVLCASAGAVVQVGDNPVSGPGVPPGPLSGFTHALHYRFGNVEVADGFRRSDKVREATATQLARRFDRIVELAAVVEVPNELGAIFRRGGAWEAGVEHVLVAEVASEDAAQGAAQFLAALGELATSSACGALLSSSGPVARIGVEEGGAAPMLAMVTQVPGVEGASAFVGLPPVQGLLEGRDSSGVLRPLMSLCFEVAPTEGRRSSSPADGRLP</sequence>
<dbReference type="OrthoDB" id="2016695at2759"/>
<dbReference type="Proteomes" id="UP000708148">
    <property type="component" value="Unassembled WGS sequence"/>
</dbReference>
<gene>
    <name evidence="1" type="ORF">OSTQU699_LOCUS1556</name>
</gene>
<evidence type="ECO:0000313" key="1">
    <source>
        <dbReference type="EMBL" id="CAD7696195.1"/>
    </source>
</evidence>